<sequence length="146" mass="16476">MNKYLYDAKTNAFYPLVMQDDYEAVNMWPEQGVEVDEDTFKEYQAPPPGKMRVAGDDGYPAWADIPPATHEELVAIANAQKQLLIDQANAYMNSRQWPGKAAMKRLSSDDFAKYNLWLDYLDALEAVDTTSAPDIQWPTLPVSPAN</sequence>
<dbReference type="Pfam" id="PF02413">
    <property type="entry name" value="Caudo_TAP"/>
    <property type="match status" value="1"/>
</dbReference>
<evidence type="ECO:0008006" key="3">
    <source>
        <dbReference type="Google" id="ProtNLM"/>
    </source>
</evidence>
<evidence type="ECO:0000313" key="1">
    <source>
        <dbReference type="EMBL" id="AIR07182.1"/>
    </source>
</evidence>
<dbReference type="PANTHER" id="PTHR34413">
    <property type="entry name" value="PROPHAGE TAIL FIBER ASSEMBLY PROTEIN HOMOLOG TFAE-RELATED-RELATED"/>
    <property type="match status" value="1"/>
</dbReference>
<dbReference type="AlphaFoldDB" id="A0A089Q3B7"/>
<reference evidence="1 2" key="1">
    <citation type="submission" date="2014-09" db="EMBL/GenBank/DDBJ databases">
        <title>Cedecea neteri SSMD04 Genome Sequencing.</title>
        <authorList>
            <person name="Tan J.-Y."/>
        </authorList>
    </citation>
    <scope>NUCLEOTIDE SEQUENCE [LARGE SCALE GENOMIC DNA]</scope>
    <source>
        <strain evidence="1 2">SSMD04</strain>
    </source>
</reference>
<organism evidence="1 2">
    <name type="scientific">Cedecea neteri</name>
    <dbReference type="NCBI Taxonomy" id="158822"/>
    <lineage>
        <taxon>Bacteria</taxon>
        <taxon>Pseudomonadati</taxon>
        <taxon>Pseudomonadota</taxon>
        <taxon>Gammaproteobacteria</taxon>
        <taxon>Enterobacterales</taxon>
        <taxon>Enterobacteriaceae</taxon>
        <taxon>Cedecea</taxon>
    </lineage>
</organism>
<keyword evidence="2" id="KW-1185">Reference proteome</keyword>
<evidence type="ECO:0000313" key="2">
    <source>
        <dbReference type="Proteomes" id="UP000029481"/>
    </source>
</evidence>
<name>A0A089Q3B7_9ENTR</name>
<dbReference type="RefSeq" id="WP_038483474.1">
    <property type="nucleotide sequence ID" value="NZ_CP009451.1"/>
</dbReference>
<dbReference type="OrthoDB" id="8596093at2"/>
<dbReference type="KEGG" id="cnt:JT31_21985"/>
<protein>
    <recommendedName>
        <fullName evidence="3">Tail fiber assembly protein</fullName>
    </recommendedName>
</protein>
<dbReference type="Proteomes" id="UP000029481">
    <property type="component" value="Chromosome"/>
</dbReference>
<dbReference type="InterPro" id="IPR051220">
    <property type="entry name" value="TFA_Chaperone"/>
</dbReference>
<dbReference type="EMBL" id="CP009451">
    <property type="protein sequence ID" value="AIR07182.1"/>
    <property type="molecule type" value="Genomic_DNA"/>
</dbReference>
<dbReference type="InterPro" id="IPR003458">
    <property type="entry name" value="Phage_T4_Gp38_tail_assem"/>
</dbReference>
<gene>
    <name evidence="1" type="ORF">JT31_21985</name>
</gene>
<proteinExistence type="predicted"/>
<accession>A0A089Q3B7</accession>
<dbReference type="PANTHER" id="PTHR34413:SF1">
    <property type="entry name" value="CYTOPLASMIC PROTEIN"/>
    <property type="match status" value="1"/>
</dbReference>